<dbReference type="PANTHER" id="PTHR33406:SF6">
    <property type="entry name" value="MEMBRANE PROTEIN YDGH-RELATED"/>
    <property type="match status" value="1"/>
</dbReference>
<proteinExistence type="inferred from homology"/>
<accession>A0A939KJS2</accession>
<dbReference type="Proteomes" id="UP000664218">
    <property type="component" value="Unassembled WGS sequence"/>
</dbReference>
<dbReference type="AlphaFoldDB" id="A0A939KJS2"/>
<dbReference type="NCBIfam" id="TIGR00921">
    <property type="entry name" value="2A067"/>
    <property type="match status" value="1"/>
</dbReference>
<feature type="transmembrane region" description="Helical" evidence="7">
    <location>
        <begin position="530"/>
        <end position="550"/>
    </location>
</feature>
<evidence type="ECO:0000259" key="8">
    <source>
        <dbReference type="PROSITE" id="PS50156"/>
    </source>
</evidence>
<comment type="caution">
    <text evidence="9">The sequence shown here is derived from an EMBL/GenBank/DDBJ whole genome shotgun (WGS) entry which is preliminary data.</text>
</comment>
<dbReference type="PROSITE" id="PS50156">
    <property type="entry name" value="SSD"/>
    <property type="match status" value="2"/>
</dbReference>
<dbReference type="PANTHER" id="PTHR33406">
    <property type="entry name" value="MEMBRANE PROTEIN MJ1562-RELATED"/>
    <property type="match status" value="1"/>
</dbReference>
<evidence type="ECO:0000256" key="5">
    <source>
        <dbReference type="ARBA" id="ARBA00022989"/>
    </source>
</evidence>
<feature type="transmembrane region" description="Helical" evidence="7">
    <location>
        <begin position="436"/>
        <end position="455"/>
    </location>
</feature>
<feature type="transmembrane region" description="Helical" evidence="7">
    <location>
        <begin position="869"/>
        <end position="892"/>
    </location>
</feature>
<dbReference type="SUPFAM" id="SSF82866">
    <property type="entry name" value="Multidrug efflux transporter AcrB transmembrane domain"/>
    <property type="match status" value="2"/>
</dbReference>
<keyword evidence="10" id="KW-1185">Reference proteome</keyword>
<evidence type="ECO:0000256" key="7">
    <source>
        <dbReference type="SAM" id="Phobius"/>
    </source>
</evidence>
<comment type="similarity">
    <text evidence="2">Belongs to the resistance-nodulation-cell division (RND) (TC 2.A.6) family. MmpL subfamily.</text>
</comment>
<evidence type="ECO:0000256" key="4">
    <source>
        <dbReference type="ARBA" id="ARBA00022692"/>
    </source>
</evidence>
<feature type="transmembrane region" description="Helical" evidence="7">
    <location>
        <begin position="829"/>
        <end position="848"/>
    </location>
</feature>
<dbReference type="EMBL" id="JAFNJU010000001">
    <property type="protein sequence ID" value="MBO1263985.1"/>
    <property type="molecule type" value="Genomic_DNA"/>
</dbReference>
<keyword evidence="5 7" id="KW-1133">Transmembrane helix</keyword>
<dbReference type="GO" id="GO:0005886">
    <property type="term" value="C:plasma membrane"/>
    <property type="evidence" value="ECO:0007669"/>
    <property type="project" value="UniProtKB-SubCell"/>
</dbReference>
<feature type="transmembrane region" description="Helical" evidence="7">
    <location>
        <begin position="904"/>
        <end position="928"/>
    </location>
</feature>
<keyword evidence="6 7" id="KW-0472">Membrane</keyword>
<dbReference type="RefSeq" id="WP_207598476.1">
    <property type="nucleotide sequence ID" value="NZ_JAFNJU010000001.1"/>
</dbReference>
<dbReference type="InterPro" id="IPR004869">
    <property type="entry name" value="MMPL_dom"/>
</dbReference>
<feature type="domain" description="SSD" evidence="8">
    <location>
        <begin position="435"/>
        <end position="552"/>
    </location>
</feature>
<name>A0A939KJS2_9CLOT</name>
<dbReference type="InterPro" id="IPR000731">
    <property type="entry name" value="SSD"/>
</dbReference>
<organism evidence="9 10">
    <name type="scientific">Proteiniclasticum aestuarii</name>
    <dbReference type="NCBI Taxonomy" id="2817862"/>
    <lineage>
        <taxon>Bacteria</taxon>
        <taxon>Bacillati</taxon>
        <taxon>Bacillota</taxon>
        <taxon>Clostridia</taxon>
        <taxon>Eubacteriales</taxon>
        <taxon>Clostridiaceae</taxon>
        <taxon>Proteiniclasticum</taxon>
    </lineage>
</organism>
<evidence type="ECO:0000256" key="3">
    <source>
        <dbReference type="ARBA" id="ARBA00022475"/>
    </source>
</evidence>
<evidence type="ECO:0000256" key="2">
    <source>
        <dbReference type="ARBA" id="ARBA00010157"/>
    </source>
</evidence>
<sequence>MTRLFEKIGRLIENHPFKVLLTALFLVVVMLMGARNIYMATGNDTLVDAETEVYKQHEEMEDTFGGDSILVVFEASSEEELLSVENLAKMWSVEKRMAYDADIYSIMSPATLLHQMTIRQSEVMEENVLKLSDGLSEMGAKLSEIGNTLLLKEVPDPKEMEEKLNGFNAATSNFDKLIDGQNNIATGIGGFSDGAWNAAEGVSTISGKLKELGNTSAGNPQMSMQLTALAENLDKSASGLKEMSARAKKLKEGPWETAVALDGIKDRLGSETEAMKDSLKGGISPEELKSMAEGFLTMGDNLMEISGALAMFHEKSDMMEATLPRSQEEADLLLYEEGNLRTVFSDVVKEGTTGMMIVKLNGGVSDTRKVEIIEELNQGLSKENFDTLSYIVSGKPVLDTSLQAEMKVNMMIMVGSALLIMLLVLALVFKVQWRMLSLGVILVSVMATLGFMGHISVPVTMVSMAVFPILIGLGIDYSIQFHNRYEEEGSVVSTVKHVGKAVFIAVLATILGFLSLYISPVPMIQDFGKMLTLGVFISFLGSLFILLPILHIRNTIGKPSSVQKKSTGAEAGSKVKSVLGGMTGFILKLKYPILILFLLLSVAGFSRDQSIGIETDMESFMPQEMPALVDLHRVRDVVGSTDQVILYLTGTDLDKAASLESIKETGAYLEAKYPDVITDVKSLAGSVMLFSGDETLSFQAYADTVSDLPVSMSRMFITEDATKSALILNIRHLPTSELEEFVTSLKETMNESDLNAAVTGKSILDIEMVKGLTSGRLAMTGLGLILVFAALLVIYRNPVKALIPILPVVSIIGLSSGIMYLAGISYTPITATLGALVLGMGTEMTIMLMERYTEERRKGEGREASMKNAVGSIGIAILASGLTTVGGFSVLMLSDFVILRDFGLMTVVNISLALLSTFVLLPPILYLMDRFLLSGKEKKAAAILSGKEEMSA</sequence>
<evidence type="ECO:0000313" key="9">
    <source>
        <dbReference type="EMBL" id="MBO1263985.1"/>
    </source>
</evidence>
<gene>
    <name evidence="9" type="ORF">J3A84_02870</name>
</gene>
<feature type="transmembrane region" description="Helical" evidence="7">
    <location>
        <begin position="777"/>
        <end position="795"/>
    </location>
</feature>
<keyword evidence="4 7" id="KW-0812">Transmembrane</keyword>
<feature type="transmembrane region" description="Helical" evidence="7">
    <location>
        <begin position="410"/>
        <end position="429"/>
    </location>
</feature>
<keyword evidence="3" id="KW-1003">Cell membrane</keyword>
<feature type="transmembrane region" description="Helical" evidence="7">
    <location>
        <begin position="802"/>
        <end position="823"/>
    </location>
</feature>
<evidence type="ECO:0000256" key="6">
    <source>
        <dbReference type="ARBA" id="ARBA00023136"/>
    </source>
</evidence>
<comment type="subcellular location">
    <subcellularLocation>
        <location evidence="1">Cell membrane</location>
        <topology evidence="1">Multi-pass membrane protein</topology>
    </subcellularLocation>
</comment>
<reference evidence="9" key="1">
    <citation type="submission" date="2021-03" db="EMBL/GenBank/DDBJ databases">
        <title>Proteiniclasticum marinus sp. nov., isolated from tidal flat sediment.</title>
        <authorList>
            <person name="Namirimu T."/>
            <person name="Yang J.-A."/>
            <person name="Yang S.-H."/>
            <person name="Kim Y.-J."/>
            <person name="Kwon K.K."/>
        </authorList>
    </citation>
    <scope>NUCLEOTIDE SEQUENCE</scope>
    <source>
        <strain evidence="9">SCR006</strain>
    </source>
</reference>
<dbReference type="Pfam" id="PF03176">
    <property type="entry name" value="MMPL"/>
    <property type="match status" value="2"/>
</dbReference>
<dbReference type="Gene3D" id="1.20.1640.10">
    <property type="entry name" value="Multidrug efflux transporter AcrB transmembrane domain"/>
    <property type="match status" value="2"/>
</dbReference>
<feature type="transmembrane region" description="Helical" evidence="7">
    <location>
        <begin position="461"/>
        <end position="479"/>
    </location>
</feature>
<dbReference type="InterPro" id="IPR050545">
    <property type="entry name" value="Mycobact_MmpL"/>
</dbReference>
<feature type="domain" description="SSD" evidence="8">
    <location>
        <begin position="801"/>
        <end position="927"/>
    </location>
</feature>
<feature type="transmembrane region" description="Helical" evidence="7">
    <location>
        <begin position="500"/>
        <end position="518"/>
    </location>
</feature>
<evidence type="ECO:0000256" key="1">
    <source>
        <dbReference type="ARBA" id="ARBA00004651"/>
    </source>
</evidence>
<protein>
    <submittedName>
        <fullName evidence="9">MMPL family transporter</fullName>
    </submittedName>
</protein>
<evidence type="ECO:0000313" key="10">
    <source>
        <dbReference type="Proteomes" id="UP000664218"/>
    </source>
</evidence>